<evidence type="ECO:0000313" key="5">
    <source>
        <dbReference type="Proteomes" id="UP000474802"/>
    </source>
</evidence>
<evidence type="ECO:0008006" key="6">
    <source>
        <dbReference type="Google" id="ProtNLM"/>
    </source>
</evidence>
<keyword evidence="3" id="KW-0012">Acyltransferase</keyword>
<dbReference type="InterPro" id="IPR051159">
    <property type="entry name" value="Hexapeptide_acetyltransf"/>
</dbReference>
<name>A0A6M1SMB3_9HYPH</name>
<comment type="caution">
    <text evidence="4">The sequence shown here is derived from an EMBL/GenBank/DDBJ whole genome shotgun (WGS) entry which is preliminary data.</text>
</comment>
<dbReference type="InterPro" id="IPR011004">
    <property type="entry name" value="Trimer_LpxA-like_sf"/>
</dbReference>
<keyword evidence="2" id="KW-0677">Repeat</keyword>
<proteinExistence type="predicted"/>
<dbReference type="Pfam" id="PF00132">
    <property type="entry name" value="Hexapep"/>
    <property type="match status" value="1"/>
</dbReference>
<reference evidence="4 5" key="2">
    <citation type="submission" date="2020-03" db="EMBL/GenBank/DDBJ databases">
        <title>Devosia chinhatensis sp. nov., isolated from a hexachlorocyclohexane (HCH) dump site in India.</title>
        <authorList>
            <person name="Kumar M."/>
            <person name="Lal R."/>
        </authorList>
    </citation>
    <scope>NUCLEOTIDE SEQUENCE [LARGE SCALE GENOMIC DNA]</scope>
    <source>
        <strain evidence="4 5">H239</strain>
    </source>
</reference>
<dbReference type="InterPro" id="IPR018357">
    <property type="entry name" value="Hexapep_transf_CS"/>
</dbReference>
<accession>A0A6M1SMB3</accession>
<dbReference type="PANTHER" id="PTHR23416">
    <property type="entry name" value="SIALIC ACID SYNTHASE-RELATED"/>
    <property type="match status" value="1"/>
</dbReference>
<gene>
    <name evidence="4" type="ORF">G5575_09525</name>
</gene>
<sequence length="192" mass="20611">MKSIVPAPMVVSKRTIEQCRDSIDAPWKRVVRRVVNACSAWLFGLEVGEGFQLGLGTRVPRGSRLGLFGYIGRGFSASGPVCVGDLTMISTEVSIVGNDHGTDDPCVPIRLAFRRQQLVTMIGADVWIGHRAILRSGIRVGRGAVIGAGAVVTKDVPPYAVLGGSPARVLRFRFDDAAQRQCDLDVFGFADA</sequence>
<dbReference type="Gene3D" id="2.160.10.10">
    <property type="entry name" value="Hexapeptide repeat proteins"/>
    <property type="match status" value="1"/>
</dbReference>
<reference evidence="4 5" key="1">
    <citation type="submission" date="2020-02" db="EMBL/GenBank/DDBJ databases">
        <authorList>
            <person name="Khan S.A."/>
            <person name="Jeon C.O."/>
            <person name="Chun B.H."/>
        </authorList>
    </citation>
    <scope>NUCLEOTIDE SEQUENCE [LARGE SCALE GENOMIC DNA]</scope>
    <source>
        <strain evidence="4 5">H239</strain>
    </source>
</reference>
<keyword evidence="1" id="KW-0808">Transferase</keyword>
<dbReference type="GO" id="GO:0016746">
    <property type="term" value="F:acyltransferase activity"/>
    <property type="evidence" value="ECO:0007669"/>
    <property type="project" value="UniProtKB-KW"/>
</dbReference>
<protein>
    <recommendedName>
        <fullName evidence="6">Acetyltransferase</fullName>
    </recommendedName>
</protein>
<evidence type="ECO:0000256" key="1">
    <source>
        <dbReference type="ARBA" id="ARBA00022679"/>
    </source>
</evidence>
<organism evidence="4 5">
    <name type="scientific">Devosia aurantiaca</name>
    <dbReference type="NCBI Taxonomy" id="2714858"/>
    <lineage>
        <taxon>Bacteria</taxon>
        <taxon>Pseudomonadati</taxon>
        <taxon>Pseudomonadota</taxon>
        <taxon>Alphaproteobacteria</taxon>
        <taxon>Hyphomicrobiales</taxon>
        <taxon>Devosiaceae</taxon>
        <taxon>Devosia</taxon>
    </lineage>
</organism>
<dbReference type="AlphaFoldDB" id="A0A6M1SMB3"/>
<dbReference type="InterPro" id="IPR001451">
    <property type="entry name" value="Hexapep"/>
</dbReference>
<dbReference type="PROSITE" id="PS00101">
    <property type="entry name" value="HEXAPEP_TRANSFERASES"/>
    <property type="match status" value="1"/>
</dbReference>
<dbReference type="EMBL" id="JAALFG010000002">
    <property type="protein sequence ID" value="NGP17864.1"/>
    <property type="molecule type" value="Genomic_DNA"/>
</dbReference>
<keyword evidence="5" id="KW-1185">Reference proteome</keyword>
<evidence type="ECO:0000256" key="3">
    <source>
        <dbReference type="ARBA" id="ARBA00023315"/>
    </source>
</evidence>
<dbReference type="SUPFAM" id="SSF51161">
    <property type="entry name" value="Trimeric LpxA-like enzymes"/>
    <property type="match status" value="1"/>
</dbReference>
<evidence type="ECO:0000256" key="2">
    <source>
        <dbReference type="ARBA" id="ARBA00022737"/>
    </source>
</evidence>
<dbReference type="Proteomes" id="UP000474802">
    <property type="component" value="Unassembled WGS sequence"/>
</dbReference>
<evidence type="ECO:0000313" key="4">
    <source>
        <dbReference type="EMBL" id="NGP17864.1"/>
    </source>
</evidence>